<dbReference type="GO" id="GO:0051287">
    <property type="term" value="F:NAD binding"/>
    <property type="evidence" value="ECO:0007669"/>
    <property type="project" value="InterPro"/>
</dbReference>
<reference evidence="10 11" key="2">
    <citation type="journal article" date="2012" name="Open Biol.">
        <title>Characteristics of nucleosomes and linker DNA regions on the genome of the basidiomycete Mixia osmundae revealed by mono- and dinucleosome mapping.</title>
        <authorList>
            <person name="Nishida H."/>
            <person name="Kondo S."/>
            <person name="Matsumoto T."/>
            <person name="Suzuki Y."/>
            <person name="Yoshikawa H."/>
            <person name="Taylor T.D."/>
            <person name="Sugiyama J."/>
        </authorList>
    </citation>
    <scope>NUCLEOTIDE SEQUENCE [LARGE SCALE GENOMIC DNA]</scope>
    <source>
        <strain evidence="11">CBS 9802 / IAM 14324 / JCM 22182 / KY 12970</strain>
    </source>
</reference>
<proteinExistence type="inferred from homology"/>
<dbReference type="GO" id="GO:0005737">
    <property type="term" value="C:cytoplasm"/>
    <property type="evidence" value="ECO:0007669"/>
    <property type="project" value="UniProtKB-SubCell"/>
</dbReference>
<feature type="region of interest" description="Disordered" evidence="8">
    <location>
        <begin position="221"/>
        <end position="240"/>
    </location>
</feature>
<dbReference type="InterPro" id="IPR045135">
    <property type="entry name" value="Rpn7_N"/>
</dbReference>
<dbReference type="Gene3D" id="3.40.50.720">
    <property type="entry name" value="NAD(P)-binding Rossmann-like Domain"/>
    <property type="match status" value="1"/>
</dbReference>
<dbReference type="Pfam" id="PF03446">
    <property type="entry name" value="NAD_binding_2"/>
    <property type="match status" value="1"/>
</dbReference>
<dbReference type="GO" id="GO:0008180">
    <property type="term" value="C:COP9 signalosome"/>
    <property type="evidence" value="ECO:0007669"/>
    <property type="project" value="UniProtKB-KW"/>
</dbReference>
<evidence type="ECO:0000256" key="2">
    <source>
        <dbReference type="ARBA" id="ARBA00004496"/>
    </source>
</evidence>
<dbReference type="STRING" id="764103.G7DZY3"/>
<dbReference type="Proteomes" id="UP000009131">
    <property type="component" value="Unassembled WGS sequence"/>
</dbReference>
<dbReference type="PANTHER" id="PTHR14145:SF2">
    <property type="entry name" value="COP9 SIGNALOSOME COMPLEX SUBUNIT 1"/>
    <property type="match status" value="1"/>
</dbReference>
<evidence type="ECO:0000256" key="4">
    <source>
        <dbReference type="ARBA" id="ARBA00022490"/>
    </source>
</evidence>
<accession>G7DZY3</accession>
<gene>
    <name evidence="10" type="primary">Mo02804</name>
    <name evidence="10" type="ORF">E5Q_02804</name>
</gene>
<comment type="caution">
    <text evidence="10">The sequence shown here is derived from an EMBL/GenBank/DDBJ whole genome shotgun (WGS) entry which is preliminary data.</text>
</comment>
<dbReference type="EMBL" id="BABT02000076">
    <property type="protein sequence ID" value="GAA96143.1"/>
    <property type="molecule type" value="Genomic_DNA"/>
</dbReference>
<dbReference type="RefSeq" id="XP_014570766.1">
    <property type="nucleotide sequence ID" value="XM_014715280.1"/>
</dbReference>
<dbReference type="PANTHER" id="PTHR14145">
    <property type="entry name" value="26S PROTESOME SUBUNIT 6"/>
    <property type="match status" value="1"/>
</dbReference>
<dbReference type="AlphaFoldDB" id="G7DZY3"/>
<dbReference type="InterPro" id="IPR000717">
    <property type="entry name" value="PCI_dom"/>
</dbReference>
<organism evidence="10 11">
    <name type="scientific">Mixia osmundae (strain CBS 9802 / IAM 14324 / JCM 22182 / KY 12970)</name>
    <dbReference type="NCBI Taxonomy" id="764103"/>
    <lineage>
        <taxon>Eukaryota</taxon>
        <taxon>Fungi</taxon>
        <taxon>Dikarya</taxon>
        <taxon>Basidiomycota</taxon>
        <taxon>Pucciniomycotina</taxon>
        <taxon>Mixiomycetes</taxon>
        <taxon>Mixiales</taxon>
        <taxon>Mixiaceae</taxon>
        <taxon>Mixia</taxon>
    </lineage>
</organism>
<evidence type="ECO:0000256" key="5">
    <source>
        <dbReference type="ARBA" id="ARBA00022790"/>
    </source>
</evidence>
<evidence type="ECO:0000256" key="3">
    <source>
        <dbReference type="ARBA" id="ARBA00008793"/>
    </source>
</evidence>
<evidence type="ECO:0000259" key="9">
    <source>
        <dbReference type="PROSITE" id="PS50250"/>
    </source>
</evidence>
<dbReference type="Pfam" id="PF01399">
    <property type="entry name" value="PCI"/>
    <property type="match status" value="1"/>
</dbReference>
<dbReference type="InterPro" id="IPR029154">
    <property type="entry name" value="HIBADH-like_NADP-bd"/>
</dbReference>
<dbReference type="Gene3D" id="1.25.40.570">
    <property type="match status" value="1"/>
</dbReference>
<dbReference type="InterPro" id="IPR002204">
    <property type="entry name" value="3-OH-isobutyrate_DH-rel_CS"/>
</dbReference>
<dbReference type="PROSITE" id="PS00895">
    <property type="entry name" value="3_HYDROXYISOBUT_DH"/>
    <property type="match status" value="1"/>
</dbReference>
<dbReference type="InParanoid" id="G7DZY3"/>
<dbReference type="SUPFAM" id="SSF51735">
    <property type="entry name" value="NAD(P)-binding Rossmann-fold domains"/>
    <property type="match status" value="1"/>
</dbReference>
<reference evidence="10 11" key="1">
    <citation type="journal article" date="2011" name="J. Gen. Appl. Microbiol.">
        <title>Draft genome sequencing of the enigmatic basidiomycete Mixia osmundae.</title>
        <authorList>
            <person name="Nishida H."/>
            <person name="Nagatsuka Y."/>
            <person name="Sugiyama J."/>
        </authorList>
    </citation>
    <scope>NUCLEOTIDE SEQUENCE [LARGE SCALE GENOMIC DNA]</scope>
    <source>
        <strain evidence="11">CBS 9802 / IAM 14324 / JCM 22182 / KY 12970</strain>
    </source>
</reference>
<dbReference type="SMART" id="SM00088">
    <property type="entry name" value="PINT"/>
    <property type="match status" value="1"/>
</dbReference>
<keyword evidence="7" id="KW-0175">Coiled coil</keyword>
<comment type="similarity">
    <text evidence="3">Belongs to the CSN1 family.</text>
</comment>
<dbReference type="Gene3D" id="1.10.1040.10">
    <property type="entry name" value="N-(1-d-carboxylethyl)-l-norvaline Dehydrogenase, domain 2"/>
    <property type="match status" value="1"/>
</dbReference>
<protein>
    <recommendedName>
        <fullName evidence="9">PCI domain-containing protein</fullName>
    </recommendedName>
</protein>
<evidence type="ECO:0000313" key="11">
    <source>
        <dbReference type="Proteomes" id="UP000009131"/>
    </source>
</evidence>
<dbReference type="PROSITE" id="PS50250">
    <property type="entry name" value="PCI"/>
    <property type="match status" value="1"/>
</dbReference>
<dbReference type="InterPro" id="IPR006115">
    <property type="entry name" value="6PGDH_NADP-bd"/>
</dbReference>
<dbReference type="InterPro" id="IPR019585">
    <property type="entry name" value="Rpn7/CSN1"/>
</dbReference>
<dbReference type="InterPro" id="IPR036291">
    <property type="entry name" value="NAD(P)-bd_dom_sf"/>
</dbReference>
<evidence type="ECO:0000256" key="6">
    <source>
        <dbReference type="ARBA" id="ARBA00023242"/>
    </source>
</evidence>
<comment type="subcellular location">
    <subcellularLocation>
        <location evidence="2">Cytoplasm</location>
    </subcellularLocation>
    <subcellularLocation>
        <location evidence="1">Nucleus</location>
    </subcellularLocation>
</comment>
<dbReference type="InterPro" id="IPR013328">
    <property type="entry name" value="6PGD_dom2"/>
</dbReference>
<dbReference type="Pfam" id="PF10602">
    <property type="entry name" value="RPN7"/>
    <property type="match status" value="1"/>
</dbReference>
<dbReference type="HOGENOM" id="CLU_334019_0_0_1"/>
<dbReference type="InterPro" id="IPR036390">
    <property type="entry name" value="WH_DNA-bd_sf"/>
</dbReference>
<keyword evidence="5" id="KW-0736">Signalosome</keyword>
<dbReference type="OrthoDB" id="435038at2759"/>
<dbReference type="GO" id="GO:0016491">
    <property type="term" value="F:oxidoreductase activity"/>
    <property type="evidence" value="ECO:0007669"/>
    <property type="project" value="InterPro"/>
</dbReference>
<evidence type="ECO:0000256" key="7">
    <source>
        <dbReference type="SAM" id="Coils"/>
    </source>
</evidence>
<evidence type="ECO:0000313" key="10">
    <source>
        <dbReference type="EMBL" id="GAA96143.1"/>
    </source>
</evidence>
<evidence type="ECO:0000256" key="1">
    <source>
        <dbReference type="ARBA" id="ARBA00004123"/>
    </source>
</evidence>
<feature type="coiled-coil region" evidence="7">
    <location>
        <begin position="128"/>
        <end position="155"/>
    </location>
</feature>
<keyword evidence="6" id="KW-0539">Nucleus</keyword>
<dbReference type="SUPFAM" id="SSF46785">
    <property type="entry name" value="Winged helix' DNA-binding domain"/>
    <property type="match status" value="1"/>
</dbReference>
<dbReference type="Pfam" id="PF14833">
    <property type="entry name" value="NAD_binding_11"/>
    <property type="match status" value="1"/>
</dbReference>
<name>G7DZY3_MIXOS</name>
<feature type="domain" description="PCI" evidence="9">
    <location>
        <begin position="295"/>
        <end position="475"/>
    </location>
</feature>
<evidence type="ECO:0000256" key="8">
    <source>
        <dbReference type="SAM" id="MobiDB-lite"/>
    </source>
</evidence>
<dbReference type="InterPro" id="IPR008927">
    <property type="entry name" value="6-PGluconate_DH-like_C_sf"/>
</dbReference>
<dbReference type="eggNOG" id="KOG0686">
    <property type="taxonomic scope" value="Eukaryota"/>
</dbReference>
<sequence>MDVDWTGNAQASSSHAVDGATEQVGMPKRFAALPVEVTAAAPFDLDTYAAQYKGRRRIQHLLFVARSTVTSTPSLSRAAFLLALKTIQADTTDESLYTSTLNDYNIAAAKEWGESQLASDSAWLDRAERKTDDTKDRLEVELKTYENNLIKESIRIGHRDIGNFLHSVGDLQGSLKSFGKSREFGTITAHIIEMSLSIIDVVLELQQYGAIKSHASKALSHLAHPRPAQGATDKSTGSAAQSDNVKIASLANASITDARTQLAKDKQLNETRDRLAIASGIAELGQGSYHTVLPSFLSSSALSDETSDGTDESVGRPLPVGCGLDGYVSTADLAIYVVLCAIATLERNALKARIIDNPGIRSLLEYEPYLKDLLSAFYSGQYRQGLELLELHKSRFMLDLHLSPHVPALFDHIRSRSVLQYFEPYEAVQLSRMATDFGWNDMTTEHYVLQAIQSGSLQARLDCRDRVVRTRKDDVRTELFAQTIQLQRKQARQSEDLAYHFRLIQSNYVANVAKDKRPSPAPSTSYLHTQAVNMVEKIQLGFIGLGNMGAAMANNLNKWARDEQLPALLVYNRTRSKCDAVEKQGAVVAASAGEIASKCDLVITSLSNDAAAETVYAEMIKAIESKEISDKQQKTVFVECSTLYPSFVGQLEQRMEKTGKAHLLSCPCFGPPPMAVSAQLVVVMSGDLYARRRASPYLAPSIGRATLDVGSNVEKAAALKLIGNSCVLGIIELLAESMTLADKSGVGSETLFSFLEAFMPAPSILGYGKKMVDDNFDGTSGFSLDGGIKDASHIRKLAESVDCPVPIIDAAHSHLITARAQGGSHLDWSSLVGGQRISAGLAPFKRARHFDKAEI</sequence>
<dbReference type="SUPFAM" id="SSF48179">
    <property type="entry name" value="6-phosphogluconate dehydrogenase C-terminal domain-like"/>
    <property type="match status" value="1"/>
</dbReference>
<keyword evidence="4" id="KW-0963">Cytoplasm</keyword>
<keyword evidence="11" id="KW-1185">Reference proteome</keyword>
<dbReference type="eggNOG" id="KOG0409">
    <property type="taxonomic scope" value="Eukaryota"/>
</dbReference>
<dbReference type="GO" id="GO:0050661">
    <property type="term" value="F:NADP binding"/>
    <property type="evidence" value="ECO:0007669"/>
    <property type="project" value="InterPro"/>
</dbReference>